<dbReference type="InterPro" id="IPR002155">
    <property type="entry name" value="Thiolase"/>
</dbReference>
<dbReference type="InterPro" id="IPR020615">
    <property type="entry name" value="Thiolase_acyl_enz_int_AS"/>
</dbReference>
<dbReference type="PIRSF" id="PIRSF000429">
    <property type="entry name" value="Ac-CoA_Ac_transf"/>
    <property type="match status" value="1"/>
</dbReference>
<gene>
    <name evidence="4" type="ORF">BLA6863_01041</name>
</gene>
<dbReference type="Pfam" id="PF22691">
    <property type="entry name" value="Thiolase_C_1"/>
    <property type="match status" value="1"/>
</dbReference>
<feature type="domain" description="Thiolase C-terminal" evidence="3">
    <location>
        <begin position="265"/>
        <end position="396"/>
    </location>
</feature>
<reference evidence="4 5" key="1">
    <citation type="submission" date="2019-09" db="EMBL/GenBank/DDBJ databases">
        <authorList>
            <person name="Depoorter E."/>
        </authorList>
    </citation>
    <scope>NUCLEOTIDE SEQUENCE [LARGE SCALE GENOMIC DNA]</scope>
    <source>
        <strain evidence="4">LMG 6863</strain>
    </source>
</reference>
<feature type="domain" description="Thiolase N-terminal" evidence="2">
    <location>
        <begin position="23"/>
        <end position="196"/>
    </location>
</feature>
<dbReference type="Pfam" id="PF00108">
    <property type="entry name" value="Thiolase_N"/>
    <property type="match status" value="1"/>
</dbReference>
<dbReference type="PANTHER" id="PTHR42870:SF1">
    <property type="entry name" value="NON-SPECIFIC LIPID-TRANSFER PROTEIN-LIKE 2"/>
    <property type="match status" value="1"/>
</dbReference>
<dbReference type="Gene3D" id="3.40.47.10">
    <property type="match status" value="1"/>
</dbReference>
<evidence type="ECO:0000313" key="5">
    <source>
        <dbReference type="Proteomes" id="UP000494170"/>
    </source>
</evidence>
<evidence type="ECO:0000259" key="3">
    <source>
        <dbReference type="Pfam" id="PF22691"/>
    </source>
</evidence>
<dbReference type="InterPro" id="IPR020616">
    <property type="entry name" value="Thiolase_N"/>
</dbReference>
<evidence type="ECO:0000256" key="1">
    <source>
        <dbReference type="ARBA" id="ARBA00022679"/>
    </source>
</evidence>
<dbReference type="AlphaFoldDB" id="A0A6P2I729"/>
<dbReference type="SUPFAM" id="SSF53901">
    <property type="entry name" value="Thiolase-like"/>
    <property type="match status" value="1"/>
</dbReference>
<dbReference type="EMBL" id="CABVPY010000005">
    <property type="protein sequence ID" value="VWB25305.1"/>
    <property type="molecule type" value="Genomic_DNA"/>
</dbReference>
<name>A0A6P2I729_BURL3</name>
<dbReference type="InterPro" id="IPR055140">
    <property type="entry name" value="Thiolase_C_2"/>
</dbReference>
<dbReference type="PANTHER" id="PTHR42870">
    <property type="entry name" value="ACETYL-COA C-ACETYLTRANSFERASE"/>
    <property type="match status" value="1"/>
</dbReference>
<proteinExistence type="predicted"/>
<dbReference type="InterPro" id="IPR016039">
    <property type="entry name" value="Thiolase-like"/>
</dbReference>
<dbReference type="RefSeq" id="WP_174938039.1">
    <property type="nucleotide sequence ID" value="NZ_CABVPY010000005.1"/>
</dbReference>
<dbReference type="GO" id="GO:0003988">
    <property type="term" value="F:acetyl-CoA C-acyltransferase activity"/>
    <property type="evidence" value="ECO:0007669"/>
    <property type="project" value="UniProtKB-ARBA"/>
</dbReference>
<organism evidence="4 5">
    <name type="scientific">Burkholderia lata (strain ATCC 17760 / DSM 23089 / LMG 22485 / NCIMB 9086 / R18194 / 383)</name>
    <dbReference type="NCBI Taxonomy" id="482957"/>
    <lineage>
        <taxon>Bacteria</taxon>
        <taxon>Pseudomonadati</taxon>
        <taxon>Pseudomonadota</taxon>
        <taxon>Betaproteobacteria</taxon>
        <taxon>Burkholderiales</taxon>
        <taxon>Burkholderiaceae</taxon>
        <taxon>Burkholderia</taxon>
        <taxon>Burkholderia cepacia complex</taxon>
    </lineage>
</organism>
<evidence type="ECO:0000313" key="4">
    <source>
        <dbReference type="EMBL" id="VWB25305.1"/>
    </source>
</evidence>
<sequence length="398" mass="42245">MSNQLVIAGVGMVPFVRPGTCEPYDVMAERAVRKALDDAKIDYGLIDQAFASFVYGDSCSGERALYRAGMTGIPITNVNNNCASGSSALYLARQAVLSGAAECALAVGFEEMPPGALGRVFPKHADPLERHRASVVEAMGFGAEADEIAPALLMFGSQLMWAANELGISDDVFARIAVKARTHAKHNPYAIFREPMTVEDVLSAPTVWGRLRKLYACAPSCGAAAVIVCSPAFAKRHGLRSDVVILAHEMQSDIASDLDPPNVPDALSRAATRRTANCAYWRAGVDPKDIDVAELHDCFVSNELISYASLGFCEESDLERFVLDGRNTYGGQVVVCPSGGLLSKGHPLGATGLAQIVELTHQLRGEAGVRQVEGASTALQHNGGLGSAVSVAILQRKD</sequence>
<evidence type="ECO:0000259" key="2">
    <source>
        <dbReference type="Pfam" id="PF00108"/>
    </source>
</evidence>
<dbReference type="CDD" id="cd00829">
    <property type="entry name" value="SCP-x_thiolase"/>
    <property type="match status" value="1"/>
</dbReference>
<keyword evidence="1" id="KW-0808">Transferase</keyword>
<protein>
    <submittedName>
        <fullName evidence="4">Putative thiolase</fullName>
    </submittedName>
</protein>
<dbReference type="NCBIfam" id="NF006102">
    <property type="entry name" value="PRK08256.1"/>
    <property type="match status" value="1"/>
</dbReference>
<dbReference type="PROSITE" id="PS00098">
    <property type="entry name" value="THIOLASE_1"/>
    <property type="match status" value="1"/>
</dbReference>
<dbReference type="Proteomes" id="UP000494170">
    <property type="component" value="Unassembled WGS sequence"/>
</dbReference>
<accession>A0A6P2I729</accession>